<evidence type="ECO:0000256" key="7">
    <source>
        <dbReference type="SAM" id="Phobius"/>
    </source>
</evidence>
<evidence type="ECO:0000313" key="9">
    <source>
        <dbReference type="EMBL" id="PRY52451.1"/>
    </source>
</evidence>
<dbReference type="InterPro" id="IPR010227">
    <property type="entry name" value="NADH_Q_OxRdtase_chainM/4"/>
</dbReference>
<comment type="similarity">
    <text evidence="2">Belongs to the complex I subunit 4 family.</text>
</comment>
<keyword evidence="4 7" id="KW-1133">Transmembrane helix</keyword>
<protein>
    <submittedName>
        <fullName evidence="9">NADH dehydrogenase subunit M</fullName>
    </submittedName>
</protein>
<dbReference type="PANTHER" id="PTHR43507">
    <property type="entry name" value="NADH-UBIQUINONE OXIDOREDUCTASE CHAIN 4"/>
    <property type="match status" value="1"/>
</dbReference>
<dbReference type="NCBIfam" id="TIGR01972">
    <property type="entry name" value="NDH_I_M"/>
    <property type="match status" value="1"/>
</dbReference>
<dbReference type="InterPro" id="IPR001750">
    <property type="entry name" value="ND/Mrp_TM"/>
</dbReference>
<feature type="transmembrane region" description="Helical" evidence="7">
    <location>
        <begin position="361"/>
        <end position="383"/>
    </location>
</feature>
<feature type="transmembrane region" description="Helical" evidence="7">
    <location>
        <begin position="446"/>
        <end position="467"/>
    </location>
</feature>
<feature type="transmembrane region" description="Helical" evidence="7">
    <location>
        <begin position="334"/>
        <end position="355"/>
    </location>
</feature>
<sequence length="533" mass="58691">MSLLSILIFLPLLAGLLILIIPASARNSYKYVALAAVCIQVLISAYIYLNFNGDVYSGVDTEAKFQLVERVPWINLNLGAMGKLQIDYFLGIDGLSMPFLVLTSIVMLVALIASWEIKVNLKGYFALFLLLDTAVLGVFSALDFFLFYIFYELMLLPLYFLIGMWGGIRREYAAIKFFLYTLFGSVFMLLVIIGLYFSVTDPVTGNHTFNMLSMMDPKNYVDGSIFSALANAEFFGISARLIGFIVLFIAFAIKVPIVPLHTWLPDAHVEAPTPVSIILAGILLKIGGYGILRACVSIFPDAAVQSAWWLGLIGVISILYGALNALAQKDLKRMIAYSSVSHMGFVLLGIASVTAEGISGAMMQMISHGFLSSMLFFLVGVIYSRVHDRSIPNFRGLALIMPRYTAFIMIAFFASLGLPGFSAFIAEAFSLIGAFNSSSINGLLPRWMAVCGSIGIFLSACYFLWTLQRMFFGETRLMGGDKWKALLTDVNPRELTVLCILTSFALVLGIMPSLAFDKMNASVLELIRLVNLK</sequence>
<feature type="transmembrane region" description="Helical" evidence="7">
    <location>
        <begin position="6"/>
        <end position="24"/>
    </location>
</feature>
<dbReference type="Pfam" id="PF00361">
    <property type="entry name" value="Proton_antipo_M"/>
    <property type="match status" value="1"/>
</dbReference>
<dbReference type="PRINTS" id="PR01437">
    <property type="entry name" value="NUOXDRDTASE4"/>
</dbReference>
<evidence type="ECO:0000313" key="10">
    <source>
        <dbReference type="Proteomes" id="UP000238034"/>
    </source>
</evidence>
<dbReference type="GO" id="GO:0008137">
    <property type="term" value="F:NADH dehydrogenase (ubiquinone) activity"/>
    <property type="evidence" value="ECO:0007669"/>
    <property type="project" value="InterPro"/>
</dbReference>
<comment type="caution">
    <text evidence="9">The sequence shown here is derived from an EMBL/GenBank/DDBJ whole genome shotgun (WGS) entry which is preliminary data.</text>
</comment>
<dbReference type="InterPro" id="IPR003918">
    <property type="entry name" value="NADH_UbQ_OxRdtase"/>
</dbReference>
<feature type="transmembrane region" description="Helical" evidence="7">
    <location>
        <begin position="306"/>
        <end position="327"/>
    </location>
</feature>
<accession>A0A2T0U3H1</accession>
<dbReference type="PANTHER" id="PTHR43507:SF1">
    <property type="entry name" value="NADH-UBIQUINONE OXIDOREDUCTASE CHAIN 4"/>
    <property type="match status" value="1"/>
</dbReference>
<evidence type="ECO:0000256" key="1">
    <source>
        <dbReference type="ARBA" id="ARBA00004127"/>
    </source>
</evidence>
<dbReference type="OrthoDB" id="9811718at2"/>
<feature type="transmembrane region" description="Helical" evidence="7">
    <location>
        <begin position="177"/>
        <end position="199"/>
    </location>
</feature>
<feature type="transmembrane region" description="Helical" evidence="7">
    <location>
        <begin position="31"/>
        <end position="49"/>
    </location>
</feature>
<dbReference type="GO" id="GO:0042773">
    <property type="term" value="P:ATP synthesis coupled electron transport"/>
    <property type="evidence" value="ECO:0007669"/>
    <property type="project" value="InterPro"/>
</dbReference>
<reference evidence="9 10" key="1">
    <citation type="submission" date="2018-03" db="EMBL/GenBank/DDBJ databases">
        <title>Genomic Encyclopedia of Type Strains, Phase III (KMG-III): the genomes of soil and plant-associated and newly described type strains.</title>
        <authorList>
            <person name="Whitman W."/>
        </authorList>
    </citation>
    <scope>NUCLEOTIDE SEQUENCE [LARGE SCALE GENOMIC DNA]</scope>
    <source>
        <strain evidence="9 10">CGMCC 1.9313</strain>
    </source>
</reference>
<evidence type="ECO:0000256" key="6">
    <source>
        <dbReference type="RuleBase" id="RU000320"/>
    </source>
</evidence>
<keyword evidence="3 6" id="KW-0812">Transmembrane</keyword>
<feature type="transmembrane region" description="Helical" evidence="7">
    <location>
        <begin position="404"/>
        <end position="426"/>
    </location>
</feature>
<dbReference type="GO" id="GO:0015990">
    <property type="term" value="P:electron transport coupled proton transport"/>
    <property type="evidence" value="ECO:0007669"/>
    <property type="project" value="TreeGrafter"/>
</dbReference>
<feature type="domain" description="NADH:quinone oxidoreductase/Mrp antiporter transmembrane" evidence="8">
    <location>
        <begin position="141"/>
        <end position="444"/>
    </location>
</feature>
<feature type="transmembrane region" description="Helical" evidence="7">
    <location>
        <begin position="241"/>
        <end position="264"/>
    </location>
</feature>
<feature type="transmembrane region" description="Helical" evidence="7">
    <location>
        <begin position="124"/>
        <end position="142"/>
    </location>
</feature>
<dbReference type="GO" id="GO:0003954">
    <property type="term" value="F:NADH dehydrogenase activity"/>
    <property type="evidence" value="ECO:0007669"/>
    <property type="project" value="TreeGrafter"/>
</dbReference>
<feature type="transmembrane region" description="Helical" evidence="7">
    <location>
        <begin position="495"/>
        <end position="516"/>
    </location>
</feature>
<comment type="subcellular location">
    <subcellularLocation>
        <location evidence="1">Endomembrane system</location>
        <topology evidence="1">Multi-pass membrane protein</topology>
    </subcellularLocation>
    <subcellularLocation>
        <location evidence="6">Membrane</location>
        <topology evidence="6">Multi-pass membrane protein</topology>
    </subcellularLocation>
</comment>
<proteinExistence type="inferred from homology"/>
<dbReference type="GO" id="GO:0016020">
    <property type="term" value="C:membrane"/>
    <property type="evidence" value="ECO:0007669"/>
    <property type="project" value="UniProtKB-SubCell"/>
</dbReference>
<name>A0A2T0U3H1_9SPHI</name>
<feature type="transmembrane region" description="Helical" evidence="7">
    <location>
        <begin position="148"/>
        <end position="165"/>
    </location>
</feature>
<feature type="transmembrane region" description="Helical" evidence="7">
    <location>
        <begin position="88"/>
        <end position="112"/>
    </location>
</feature>
<gene>
    <name evidence="9" type="ORF">B0I27_106212</name>
</gene>
<evidence type="ECO:0000256" key="2">
    <source>
        <dbReference type="ARBA" id="ARBA00009025"/>
    </source>
</evidence>
<dbReference type="EMBL" id="PVTH01000006">
    <property type="protein sequence ID" value="PRY52451.1"/>
    <property type="molecule type" value="Genomic_DNA"/>
</dbReference>
<evidence type="ECO:0000256" key="5">
    <source>
        <dbReference type="ARBA" id="ARBA00023136"/>
    </source>
</evidence>
<keyword evidence="5 7" id="KW-0472">Membrane</keyword>
<evidence type="ECO:0000256" key="4">
    <source>
        <dbReference type="ARBA" id="ARBA00022989"/>
    </source>
</evidence>
<dbReference type="GO" id="GO:0012505">
    <property type="term" value="C:endomembrane system"/>
    <property type="evidence" value="ECO:0007669"/>
    <property type="project" value="UniProtKB-SubCell"/>
</dbReference>
<dbReference type="Proteomes" id="UP000238034">
    <property type="component" value="Unassembled WGS sequence"/>
</dbReference>
<dbReference type="RefSeq" id="WP_106293584.1">
    <property type="nucleotide sequence ID" value="NZ_PVTH01000006.1"/>
</dbReference>
<evidence type="ECO:0000256" key="3">
    <source>
        <dbReference type="ARBA" id="ARBA00022692"/>
    </source>
</evidence>
<feature type="transmembrane region" description="Helical" evidence="7">
    <location>
        <begin position="276"/>
        <end position="300"/>
    </location>
</feature>
<keyword evidence="10" id="KW-1185">Reference proteome</keyword>
<organism evidence="9 10">
    <name type="scientific">Arcticibacter pallidicorallinus</name>
    <dbReference type="NCBI Taxonomy" id="1259464"/>
    <lineage>
        <taxon>Bacteria</taxon>
        <taxon>Pseudomonadati</taxon>
        <taxon>Bacteroidota</taxon>
        <taxon>Sphingobacteriia</taxon>
        <taxon>Sphingobacteriales</taxon>
        <taxon>Sphingobacteriaceae</taxon>
        <taxon>Arcticibacter</taxon>
    </lineage>
</organism>
<evidence type="ECO:0000259" key="8">
    <source>
        <dbReference type="Pfam" id="PF00361"/>
    </source>
</evidence>
<dbReference type="AlphaFoldDB" id="A0A2T0U3H1"/>
<dbReference type="GO" id="GO:0048039">
    <property type="term" value="F:ubiquinone binding"/>
    <property type="evidence" value="ECO:0007669"/>
    <property type="project" value="TreeGrafter"/>
</dbReference>